<evidence type="ECO:0000313" key="3">
    <source>
        <dbReference type="Proteomes" id="UP000070456"/>
    </source>
</evidence>
<keyword evidence="3" id="KW-1185">Reference proteome</keyword>
<dbReference type="Proteomes" id="UP000070456">
    <property type="component" value="Unassembled WGS sequence"/>
</dbReference>
<dbReference type="Pfam" id="PF21522">
    <property type="entry name" value="MreB-like_C"/>
    <property type="match status" value="1"/>
</dbReference>
<organism evidence="2 3">
    <name type="scientific">Thermotalea metallivorans</name>
    <dbReference type="NCBI Taxonomy" id="520762"/>
    <lineage>
        <taxon>Bacteria</taxon>
        <taxon>Bacillati</taxon>
        <taxon>Bacillota</taxon>
        <taxon>Clostridia</taxon>
        <taxon>Peptostreptococcales</taxon>
        <taxon>Thermotaleaceae</taxon>
        <taxon>Thermotalea</taxon>
    </lineage>
</organism>
<feature type="domain" description="Actin homologue MreB-like C-terminal" evidence="1">
    <location>
        <begin position="210"/>
        <end position="332"/>
    </location>
</feature>
<comment type="caution">
    <text evidence="2">The sequence shown here is derived from an EMBL/GenBank/DDBJ whole genome shotgun (WGS) entry which is preliminary data.</text>
</comment>
<dbReference type="SUPFAM" id="SSF53067">
    <property type="entry name" value="Actin-like ATPase domain"/>
    <property type="match status" value="2"/>
</dbReference>
<protein>
    <recommendedName>
        <fullName evidence="1">Actin homologue MreB-like C-terminal domain-containing protein</fullName>
    </recommendedName>
</protein>
<dbReference type="InterPro" id="IPR043129">
    <property type="entry name" value="ATPase_NBD"/>
</dbReference>
<evidence type="ECO:0000259" key="1">
    <source>
        <dbReference type="Pfam" id="PF21522"/>
    </source>
</evidence>
<sequence>MNRLINAGWDPGRLNNKLYLSDKKIINMNVICSGYERRVLEQEDGELVNFLDVEVYRGDEYLGRYFVGGMAYKHHRGDLRWTANGIPKFDDASNDEAIKIVTHLALSQFDPNDLKKKVYFRLGTGSPTEEYFNNTDILRKFAEMMKIPYRVVFKHPLFKGAIIEVSIPKMYFKPEGTASLISMTHDDNLTRRKEIGDIFERGYKIIGMNIGSSTTDVAIIKPDMTFESSGFFGIDVGTSNALNLIRSELYKEYGYDIPKVKVDFMIRKYKKVSYKGQIIDLEDIKRRPFENMLALLKTKFFDQLEMKGIDPGEAGAICISGGAVMLIGEKLENFIPGVATQISLNPLFEDARGYYLEAKINELIEDRVENEIFTDVEEIVEVE</sequence>
<dbReference type="RefSeq" id="WP_068554779.1">
    <property type="nucleotide sequence ID" value="NZ_LOEE01000016.1"/>
</dbReference>
<gene>
    <name evidence="2" type="ORF">AN619_05040</name>
</gene>
<proteinExistence type="predicted"/>
<name>A0A140LA03_9FIRM</name>
<dbReference type="AlphaFoldDB" id="A0A140LA03"/>
<evidence type="ECO:0000313" key="2">
    <source>
        <dbReference type="EMBL" id="KXG77378.1"/>
    </source>
</evidence>
<accession>A0A140LA03</accession>
<reference evidence="2 3" key="1">
    <citation type="submission" date="2015-12" db="EMBL/GenBank/DDBJ databases">
        <title>Draft genome sequence of the thermoanaerobe Thermotalea metallivorans, an isolate from the runoff channel of the Great Artesian Basin, Australia.</title>
        <authorList>
            <person name="Patel B.K."/>
        </authorList>
    </citation>
    <scope>NUCLEOTIDE SEQUENCE [LARGE SCALE GENOMIC DNA]</scope>
    <source>
        <strain evidence="2 3">B2-1</strain>
    </source>
</reference>
<dbReference type="STRING" id="520762.AN619_05040"/>
<dbReference type="InterPro" id="IPR049067">
    <property type="entry name" value="MreB-like_C"/>
</dbReference>
<dbReference type="OrthoDB" id="5412507at2"/>
<dbReference type="EMBL" id="LOEE01000016">
    <property type="protein sequence ID" value="KXG77378.1"/>
    <property type="molecule type" value="Genomic_DNA"/>
</dbReference>
<dbReference type="Gene3D" id="3.30.420.40">
    <property type="match status" value="2"/>
</dbReference>